<reference evidence="3 4" key="1">
    <citation type="submission" date="2018-02" db="EMBL/GenBank/DDBJ databases">
        <title>Genome sequences of Apibacter spp., gut symbionts of Asian honey bees.</title>
        <authorList>
            <person name="Kwong W.K."/>
            <person name="Steele M.I."/>
            <person name="Moran N.A."/>
        </authorList>
    </citation>
    <scope>NUCLEOTIDE SEQUENCE [LARGE SCALE GENOMIC DNA]</scope>
    <source>
        <strain evidence="4">wkB301</strain>
    </source>
</reference>
<dbReference type="PIRSF" id="PIRSF000090">
    <property type="entry name" value="Beta-ETF"/>
    <property type="match status" value="1"/>
</dbReference>
<dbReference type="PANTHER" id="PTHR21294">
    <property type="entry name" value="ELECTRON TRANSFER FLAVOPROTEIN BETA-SUBUNIT"/>
    <property type="match status" value="1"/>
</dbReference>
<organism evidence="3 4">
    <name type="scientific">Apibacter adventoris</name>
    <dbReference type="NCBI Taxonomy" id="1679466"/>
    <lineage>
        <taxon>Bacteria</taxon>
        <taxon>Pseudomonadati</taxon>
        <taxon>Bacteroidota</taxon>
        <taxon>Flavobacteriia</taxon>
        <taxon>Flavobacteriales</taxon>
        <taxon>Weeksellaceae</taxon>
        <taxon>Apibacter</taxon>
    </lineage>
</organism>
<dbReference type="InterPro" id="IPR014730">
    <property type="entry name" value="ETF_a/b_N"/>
</dbReference>
<keyword evidence="1" id="KW-0249">Electron transport</keyword>
<proteinExistence type="predicted"/>
<dbReference type="InterPro" id="IPR014729">
    <property type="entry name" value="Rossmann-like_a/b/a_fold"/>
</dbReference>
<gene>
    <name evidence="3" type="ORF">C4S77_12710</name>
</gene>
<comment type="caution">
    <text evidence="3">The sequence shown here is derived from an EMBL/GenBank/DDBJ whole genome shotgun (WGS) entry which is preliminary data.</text>
</comment>
<dbReference type="GO" id="GO:0009055">
    <property type="term" value="F:electron transfer activity"/>
    <property type="evidence" value="ECO:0007669"/>
    <property type="project" value="InterPro"/>
</dbReference>
<keyword evidence="4" id="KW-1185">Reference proteome</keyword>
<protein>
    <submittedName>
        <fullName evidence="3">Electron transfer flavoprotein subunit alpha</fullName>
    </submittedName>
</protein>
<dbReference type="OrthoDB" id="9804960at2"/>
<dbReference type="SUPFAM" id="SSF52402">
    <property type="entry name" value="Adenine nucleotide alpha hydrolases-like"/>
    <property type="match status" value="1"/>
</dbReference>
<name>A0A2S8A4K8_9FLAO</name>
<dbReference type="Gene3D" id="3.40.50.620">
    <property type="entry name" value="HUPs"/>
    <property type="match status" value="1"/>
</dbReference>
<evidence type="ECO:0000313" key="3">
    <source>
        <dbReference type="EMBL" id="PQL89495.1"/>
    </source>
</evidence>
<feature type="domain" description="Electron transfer flavoprotein alpha/beta-subunit N-terminal" evidence="2">
    <location>
        <begin position="23"/>
        <end position="214"/>
    </location>
</feature>
<evidence type="ECO:0000259" key="2">
    <source>
        <dbReference type="SMART" id="SM00893"/>
    </source>
</evidence>
<sequence length="248" mass="27442">MKILVAISCVPDTTSKINFTQDKKKFDKNGIQYVINPQDEYCLSKAIYLQEKQNAEVTIVIVGDLSVEPVMRKALAIGAQNAIRVNIEPIDSQNVAKEIAEIVKQGDYDIILLGKESLDYNGGMVPGLVAAELDLPFVNGVIGLEIENKTIKVTRELENGVELISLDLPVVLAGQKGLVEENQLKIPNIRGIMAAKNKSLNVVEAKFSDLKLKIDEYEKPKSRSHVVLVDKENLDDLIQLLHEQAKVI</sequence>
<dbReference type="AlphaFoldDB" id="A0A2S8A4K8"/>
<dbReference type="SMART" id="SM00893">
    <property type="entry name" value="ETF"/>
    <property type="match status" value="1"/>
</dbReference>
<dbReference type="Pfam" id="PF01012">
    <property type="entry name" value="ETF"/>
    <property type="match status" value="1"/>
</dbReference>
<dbReference type="RefSeq" id="WP_105247875.1">
    <property type="nucleotide sequence ID" value="NZ_PSZM01000047.1"/>
</dbReference>
<evidence type="ECO:0000313" key="4">
    <source>
        <dbReference type="Proteomes" id="UP000238042"/>
    </source>
</evidence>
<keyword evidence="1" id="KW-0813">Transport</keyword>
<dbReference type="EMBL" id="PSZM01000047">
    <property type="protein sequence ID" value="PQL89495.1"/>
    <property type="molecule type" value="Genomic_DNA"/>
</dbReference>
<evidence type="ECO:0000256" key="1">
    <source>
        <dbReference type="ARBA" id="ARBA00022982"/>
    </source>
</evidence>
<dbReference type="InterPro" id="IPR012255">
    <property type="entry name" value="ETF_b"/>
</dbReference>
<accession>A0A2S8A4K8</accession>
<dbReference type="Proteomes" id="UP000238042">
    <property type="component" value="Unassembled WGS sequence"/>
</dbReference>